<dbReference type="EMBL" id="JAJTJA010000001">
    <property type="protein sequence ID" value="KAH8704813.1"/>
    <property type="molecule type" value="Genomic_DNA"/>
</dbReference>
<dbReference type="Proteomes" id="UP001201262">
    <property type="component" value="Unassembled WGS sequence"/>
</dbReference>
<protein>
    <recommendedName>
        <fullName evidence="4">Transcription factor domain-containing protein</fullName>
    </recommendedName>
</protein>
<name>A0AAD4L2K7_9EURO</name>
<dbReference type="PANTHER" id="PTHR37540:SF5">
    <property type="entry name" value="TRANSCRIPTION FACTOR DOMAIN-CONTAINING PROTEIN"/>
    <property type="match status" value="1"/>
</dbReference>
<evidence type="ECO:0000313" key="2">
    <source>
        <dbReference type="EMBL" id="KAH8704813.1"/>
    </source>
</evidence>
<organism evidence="2 3">
    <name type="scientific">Talaromyces proteolyticus</name>
    <dbReference type="NCBI Taxonomy" id="1131652"/>
    <lineage>
        <taxon>Eukaryota</taxon>
        <taxon>Fungi</taxon>
        <taxon>Dikarya</taxon>
        <taxon>Ascomycota</taxon>
        <taxon>Pezizomycotina</taxon>
        <taxon>Eurotiomycetes</taxon>
        <taxon>Eurotiomycetidae</taxon>
        <taxon>Eurotiales</taxon>
        <taxon>Trichocomaceae</taxon>
        <taxon>Talaromyces</taxon>
        <taxon>Talaromyces sect. Bacilispori</taxon>
    </lineage>
</organism>
<dbReference type="AlphaFoldDB" id="A0AAD4L2K7"/>
<accession>A0AAD4L2K7</accession>
<keyword evidence="3" id="KW-1185">Reference proteome</keyword>
<proteinExistence type="predicted"/>
<dbReference type="RefSeq" id="XP_046077434.1">
    <property type="nucleotide sequence ID" value="XM_046213418.1"/>
</dbReference>
<dbReference type="GeneID" id="70243705"/>
<sequence>MAPSDKATSAQPPFIFVQGSSIKEGRNGKLVRSQLARRIITKKRLTHQKEQMQKLDRLLQKQKVQSTEVVCFCSSDAASDASLTSPSLPHKSLQDPEEPKSANVVSRTLLPKTLATIALDTTQSHDAVVAKRNRPEPQSILGAGRIDPFMADSERFGIYFHDVADYCLKIFWPHLSSLGYAKKYYQKWIYETQSPALTHSLVYAASVYRDRLCDVTNPLNLREQQRHKDLAIKYLQSELTDSSQNGHVSDALLQCLLHLTVSENKQSLAVNDPSAFTTPFGQIQGLDIYGSCNFHPLHWDALVQCVERRGGIHTVKLCGVSYFLSLASLFNACINLSRPVFPVLNAEGQPVVYSTPLEMLRIPEAPQHLNQGNGGFHQLCLLNPPVKRDTVQIFLDLSELSQVIQYMASRTGEVVDLATLGDCRNLVQHQLLELPGQPDDLSSVLEVSNEGATAEETNTVFQIYLACRLAALLYSLHATFPLPRTAPQRDHLIPALQNCISGINERYADLRIAEILLWCAVTGGATAYGSKQRLWFLGEISRLCDLLKIHTWDQMLECLVSFSWIGSACNQAGQALWREVNILYDGKMRNRDSSQNEI</sequence>
<evidence type="ECO:0000256" key="1">
    <source>
        <dbReference type="SAM" id="MobiDB-lite"/>
    </source>
</evidence>
<dbReference type="PANTHER" id="PTHR37540">
    <property type="entry name" value="TRANSCRIPTION FACTOR (ACR-2), PUTATIVE-RELATED-RELATED"/>
    <property type="match status" value="1"/>
</dbReference>
<gene>
    <name evidence="2" type="ORF">BGW36DRAFT_353261</name>
</gene>
<feature type="compositionally biased region" description="Low complexity" evidence="1">
    <location>
        <begin position="79"/>
        <end position="89"/>
    </location>
</feature>
<feature type="region of interest" description="Disordered" evidence="1">
    <location>
        <begin position="79"/>
        <end position="102"/>
    </location>
</feature>
<reference evidence="2" key="1">
    <citation type="submission" date="2021-12" db="EMBL/GenBank/DDBJ databases">
        <title>Convergent genome expansion in fungi linked to evolution of root-endophyte symbiosis.</title>
        <authorList>
            <consortium name="DOE Joint Genome Institute"/>
            <person name="Ke Y.-H."/>
            <person name="Bonito G."/>
            <person name="Liao H.-L."/>
            <person name="Looney B."/>
            <person name="Rojas-Flechas A."/>
            <person name="Nash J."/>
            <person name="Hameed K."/>
            <person name="Schadt C."/>
            <person name="Martin F."/>
            <person name="Crous P.W."/>
            <person name="Miettinen O."/>
            <person name="Magnuson J.K."/>
            <person name="Labbe J."/>
            <person name="Jacobson D."/>
            <person name="Doktycz M.J."/>
            <person name="Veneault-Fourrey C."/>
            <person name="Kuo A."/>
            <person name="Mondo S."/>
            <person name="Calhoun S."/>
            <person name="Riley R."/>
            <person name="Ohm R."/>
            <person name="LaButti K."/>
            <person name="Andreopoulos B."/>
            <person name="Pangilinan J."/>
            <person name="Nolan M."/>
            <person name="Tritt A."/>
            <person name="Clum A."/>
            <person name="Lipzen A."/>
            <person name="Daum C."/>
            <person name="Barry K."/>
            <person name="Grigoriev I.V."/>
            <person name="Vilgalys R."/>
        </authorList>
    </citation>
    <scope>NUCLEOTIDE SEQUENCE</scope>
    <source>
        <strain evidence="2">PMI_201</strain>
    </source>
</reference>
<comment type="caution">
    <text evidence="2">The sequence shown here is derived from an EMBL/GenBank/DDBJ whole genome shotgun (WGS) entry which is preliminary data.</text>
</comment>
<evidence type="ECO:0000313" key="3">
    <source>
        <dbReference type="Proteomes" id="UP001201262"/>
    </source>
</evidence>
<evidence type="ECO:0008006" key="4">
    <source>
        <dbReference type="Google" id="ProtNLM"/>
    </source>
</evidence>